<evidence type="ECO:0000256" key="5">
    <source>
        <dbReference type="ARBA" id="ARBA00022989"/>
    </source>
</evidence>
<proteinExistence type="inferred from homology"/>
<dbReference type="GO" id="GO:0015743">
    <property type="term" value="P:malate transport"/>
    <property type="evidence" value="ECO:0007669"/>
    <property type="project" value="InterPro"/>
</dbReference>
<keyword evidence="6" id="KW-0406">Ion transport</keyword>
<evidence type="ECO:0000256" key="6">
    <source>
        <dbReference type="ARBA" id="ARBA00023065"/>
    </source>
</evidence>
<dbReference type="Proteomes" id="UP001237642">
    <property type="component" value="Unassembled WGS sequence"/>
</dbReference>
<feature type="transmembrane region" description="Helical" evidence="9">
    <location>
        <begin position="68"/>
        <end position="87"/>
    </location>
</feature>
<evidence type="ECO:0000313" key="10">
    <source>
        <dbReference type="EMBL" id="KAK1399371.1"/>
    </source>
</evidence>
<comment type="subcellular location">
    <subcellularLocation>
        <location evidence="1">Membrane</location>
        <topology evidence="1">Multi-pass membrane protein</topology>
    </subcellularLocation>
</comment>
<dbReference type="GO" id="GO:0016020">
    <property type="term" value="C:membrane"/>
    <property type="evidence" value="ECO:0007669"/>
    <property type="project" value="UniProtKB-SubCell"/>
</dbReference>
<reference evidence="10" key="2">
    <citation type="submission" date="2023-05" db="EMBL/GenBank/DDBJ databases">
        <authorList>
            <person name="Schelkunov M.I."/>
        </authorList>
    </citation>
    <scope>NUCLEOTIDE SEQUENCE</scope>
    <source>
        <strain evidence="10">Hsosn_3</strain>
        <tissue evidence="10">Leaf</tissue>
    </source>
</reference>
<evidence type="ECO:0000256" key="1">
    <source>
        <dbReference type="ARBA" id="ARBA00004141"/>
    </source>
</evidence>
<comment type="caution">
    <text evidence="10">The sequence shown here is derived from an EMBL/GenBank/DDBJ whole genome shotgun (WGS) entry which is preliminary data.</text>
</comment>
<evidence type="ECO:0000256" key="3">
    <source>
        <dbReference type="ARBA" id="ARBA00022448"/>
    </source>
</evidence>
<protein>
    <submittedName>
        <fullName evidence="10">Aluminum-activated malate transporter 9</fullName>
    </submittedName>
</protein>
<comment type="similarity">
    <text evidence="2">Belongs to the aromatic acid exporter (TC 2.A.85) family.</text>
</comment>
<evidence type="ECO:0000256" key="9">
    <source>
        <dbReference type="SAM" id="Phobius"/>
    </source>
</evidence>
<dbReference type="AlphaFoldDB" id="A0AAD8JB44"/>
<feature type="transmembrane region" description="Helical" evidence="9">
    <location>
        <begin position="205"/>
        <end position="226"/>
    </location>
</feature>
<sequence length="569" mass="63985">MAGNIGSLKHSFLERSKDKLLFRKATLDHQSRFTWFSNIRDKLINLKNDVQHAAINICEMGRSDPRKVIFAAKMGLALSFVSVLIFFREPLDYISQYSIWAILTVVLIFEFSVGATFSKGLNRAFGTFVAGGLALCIAEISILAGKFQEVVIVISIFIAGFCASYLKLYPAVKHYEYGFRVFLLTYCIVLVSESEKFVQTAVSRLLLIAVGAGVCLLVNVCVYPIWAGEDLHKLVAKNFKGVATSLEGCVKGYLQCVEYERIPSKILTHQASDDPLYSGYRSALQSTSVEETLLGFAVWEPPHGRYKMMRYPWSEYVKVSGALRHCASMIMAMHGCILAEIQAPAELRKIFSNEIQRVGTAGARVLRELGNKLEKMEKLSSGGLLQEVHEAAEELQMMIDKKSYLLINAESWAGSRVSKQFDNPDQFQELRDNENQNLVINSLSEVALELKSTDALKIWDTQNLYNPSVAQTDSSDTEEVLKQQTHWPSPLSIHDDIIVNEREVRTYESASALSLATFTSMLIEFVARLQNLVNSYEALGEKAKFDEPVKQTAPTEVVGFWTRLYKWFC</sequence>
<evidence type="ECO:0000313" key="11">
    <source>
        <dbReference type="Proteomes" id="UP001237642"/>
    </source>
</evidence>
<dbReference type="GO" id="GO:0034220">
    <property type="term" value="P:monoatomic ion transmembrane transport"/>
    <property type="evidence" value="ECO:0007669"/>
    <property type="project" value="UniProtKB-KW"/>
</dbReference>
<dbReference type="InterPro" id="IPR020966">
    <property type="entry name" value="ALMT"/>
</dbReference>
<keyword evidence="4 9" id="KW-0812">Transmembrane</keyword>
<keyword evidence="7 9" id="KW-0472">Membrane</keyword>
<evidence type="ECO:0000256" key="8">
    <source>
        <dbReference type="ARBA" id="ARBA00023303"/>
    </source>
</evidence>
<evidence type="ECO:0000256" key="7">
    <source>
        <dbReference type="ARBA" id="ARBA00023136"/>
    </source>
</evidence>
<evidence type="ECO:0000256" key="4">
    <source>
        <dbReference type="ARBA" id="ARBA00022692"/>
    </source>
</evidence>
<feature type="transmembrane region" description="Helical" evidence="9">
    <location>
        <begin position="124"/>
        <end position="143"/>
    </location>
</feature>
<gene>
    <name evidence="10" type="ORF">POM88_009234</name>
</gene>
<organism evidence="10 11">
    <name type="scientific">Heracleum sosnowskyi</name>
    <dbReference type="NCBI Taxonomy" id="360622"/>
    <lineage>
        <taxon>Eukaryota</taxon>
        <taxon>Viridiplantae</taxon>
        <taxon>Streptophyta</taxon>
        <taxon>Embryophyta</taxon>
        <taxon>Tracheophyta</taxon>
        <taxon>Spermatophyta</taxon>
        <taxon>Magnoliopsida</taxon>
        <taxon>eudicotyledons</taxon>
        <taxon>Gunneridae</taxon>
        <taxon>Pentapetalae</taxon>
        <taxon>asterids</taxon>
        <taxon>campanulids</taxon>
        <taxon>Apiales</taxon>
        <taxon>Apiaceae</taxon>
        <taxon>Apioideae</taxon>
        <taxon>apioid superclade</taxon>
        <taxon>Tordylieae</taxon>
        <taxon>Tordyliinae</taxon>
        <taxon>Heracleum</taxon>
    </lineage>
</organism>
<keyword evidence="11" id="KW-1185">Reference proteome</keyword>
<dbReference type="PANTHER" id="PTHR31086">
    <property type="entry name" value="ALUMINUM-ACTIVATED MALATE TRANSPORTER 10"/>
    <property type="match status" value="1"/>
</dbReference>
<feature type="transmembrane region" description="Helical" evidence="9">
    <location>
        <begin position="150"/>
        <end position="171"/>
    </location>
</feature>
<reference evidence="10" key="1">
    <citation type="submission" date="2023-02" db="EMBL/GenBank/DDBJ databases">
        <title>Genome of toxic invasive species Heracleum sosnowskyi carries increased number of genes despite the absence of recent whole-genome duplications.</title>
        <authorList>
            <person name="Schelkunov M."/>
            <person name="Shtratnikova V."/>
            <person name="Makarenko M."/>
            <person name="Klepikova A."/>
            <person name="Omelchenko D."/>
            <person name="Novikova G."/>
            <person name="Obukhova E."/>
            <person name="Bogdanov V."/>
            <person name="Penin A."/>
            <person name="Logacheva M."/>
        </authorList>
    </citation>
    <scope>NUCLEOTIDE SEQUENCE</scope>
    <source>
        <strain evidence="10">Hsosn_3</strain>
        <tissue evidence="10">Leaf</tissue>
    </source>
</reference>
<keyword evidence="3" id="KW-0813">Transport</keyword>
<name>A0AAD8JB44_9APIA</name>
<dbReference type="EMBL" id="JAUIZM010000002">
    <property type="protein sequence ID" value="KAK1399371.1"/>
    <property type="molecule type" value="Genomic_DNA"/>
</dbReference>
<feature type="transmembrane region" description="Helical" evidence="9">
    <location>
        <begin position="99"/>
        <end position="118"/>
    </location>
</feature>
<keyword evidence="5 9" id="KW-1133">Transmembrane helix</keyword>
<dbReference type="Pfam" id="PF11744">
    <property type="entry name" value="ALMT"/>
    <property type="match status" value="1"/>
</dbReference>
<evidence type="ECO:0000256" key="2">
    <source>
        <dbReference type="ARBA" id="ARBA00007079"/>
    </source>
</evidence>
<keyword evidence="8" id="KW-0407">Ion channel</keyword>
<accession>A0AAD8JB44</accession>